<evidence type="ECO:0000259" key="16">
    <source>
        <dbReference type="PROSITE" id="PS50990"/>
    </source>
</evidence>
<evidence type="ECO:0000256" key="3">
    <source>
        <dbReference type="ARBA" id="ARBA00022475"/>
    </source>
</evidence>
<organism evidence="17 18">
    <name type="scientific">Fructobacillus fructosus</name>
    <dbReference type="NCBI Taxonomy" id="1631"/>
    <lineage>
        <taxon>Bacteria</taxon>
        <taxon>Bacillati</taxon>
        <taxon>Bacillota</taxon>
        <taxon>Bacilli</taxon>
        <taxon>Lactobacillales</taxon>
        <taxon>Lactobacillaceae</taxon>
        <taxon>Fructobacillus</taxon>
    </lineage>
</organism>
<dbReference type="SUPFAM" id="SSF52540">
    <property type="entry name" value="P-loop containing nucleoside triphosphate hydrolases"/>
    <property type="match status" value="1"/>
</dbReference>
<dbReference type="NCBIfam" id="TIGR01193">
    <property type="entry name" value="bacteriocin_ABC"/>
    <property type="match status" value="1"/>
</dbReference>
<dbReference type="InterPro" id="IPR027417">
    <property type="entry name" value="P-loop_NTPase"/>
</dbReference>
<dbReference type="PANTHER" id="PTHR43394:SF1">
    <property type="entry name" value="ATP-BINDING CASSETTE SUB-FAMILY B MEMBER 10, MITOCHONDRIAL"/>
    <property type="match status" value="1"/>
</dbReference>
<dbReference type="Gene3D" id="1.20.1560.10">
    <property type="entry name" value="ABC transporter type 1, transmembrane domain"/>
    <property type="match status" value="1"/>
</dbReference>
<dbReference type="PROSITE" id="PS50929">
    <property type="entry name" value="ABC_TM1F"/>
    <property type="match status" value="1"/>
</dbReference>
<evidence type="ECO:0000259" key="15">
    <source>
        <dbReference type="PROSITE" id="PS50929"/>
    </source>
</evidence>
<keyword evidence="4" id="KW-0645">Protease</keyword>
<evidence type="ECO:0000256" key="4">
    <source>
        <dbReference type="ARBA" id="ARBA00022670"/>
    </source>
</evidence>
<dbReference type="InterPro" id="IPR039421">
    <property type="entry name" value="Type_1_exporter"/>
</dbReference>
<feature type="domain" description="ABC transporter" evidence="14">
    <location>
        <begin position="486"/>
        <end position="721"/>
    </location>
</feature>
<keyword evidence="7" id="KW-0378">Hydrolase</keyword>
<comment type="caution">
    <text evidence="17">The sequence shown here is derived from an EMBL/GenBank/DDBJ whole genome shotgun (WGS) entry which is preliminary data.</text>
</comment>
<dbReference type="Pfam" id="PF00664">
    <property type="entry name" value="ABC_membrane"/>
    <property type="match status" value="1"/>
</dbReference>
<keyword evidence="5 13" id="KW-0812">Transmembrane</keyword>
<feature type="transmembrane region" description="Helical" evidence="13">
    <location>
        <begin position="280"/>
        <end position="302"/>
    </location>
</feature>
<feature type="domain" description="Peptidase C39" evidence="16">
    <location>
        <begin position="9"/>
        <end position="140"/>
    </location>
</feature>
<dbReference type="InterPro" id="IPR003593">
    <property type="entry name" value="AAA+_ATPase"/>
</dbReference>
<evidence type="ECO:0000313" key="18">
    <source>
        <dbReference type="Proteomes" id="UP001314261"/>
    </source>
</evidence>
<proteinExistence type="predicted"/>
<evidence type="ECO:0000256" key="12">
    <source>
        <dbReference type="ARBA" id="ARBA00023136"/>
    </source>
</evidence>
<keyword evidence="8" id="KW-0788">Thiol protease</keyword>
<accession>A0ABM9ML15</accession>
<dbReference type="Proteomes" id="UP001314261">
    <property type="component" value="Unassembled WGS sequence"/>
</dbReference>
<keyword evidence="9" id="KW-0067">ATP-binding</keyword>
<dbReference type="InterPro" id="IPR005897">
    <property type="entry name" value="Pept_C39_ABC_bacteriocin"/>
</dbReference>
<evidence type="ECO:0000313" key="17">
    <source>
        <dbReference type="EMBL" id="CAK1223251.1"/>
    </source>
</evidence>
<evidence type="ECO:0000256" key="2">
    <source>
        <dbReference type="ARBA" id="ARBA00022448"/>
    </source>
</evidence>
<dbReference type="InterPro" id="IPR005074">
    <property type="entry name" value="Peptidase_C39"/>
</dbReference>
<feature type="transmembrane region" description="Helical" evidence="13">
    <location>
        <begin position="169"/>
        <end position="191"/>
    </location>
</feature>
<dbReference type="InterPro" id="IPR011527">
    <property type="entry name" value="ABC1_TM_dom"/>
</dbReference>
<evidence type="ECO:0000256" key="6">
    <source>
        <dbReference type="ARBA" id="ARBA00022741"/>
    </source>
</evidence>
<evidence type="ECO:0000256" key="1">
    <source>
        <dbReference type="ARBA" id="ARBA00004651"/>
    </source>
</evidence>
<dbReference type="Pfam" id="PF03412">
    <property type="entry name" value="Peptidase_C39"/>
    <property type="match status" value="1"/>
</dbReference>
<reference evidence="17 18" key="1">
    <citation type="submission" date="2023-10" db="EMBL/GenBank/DDBJ databases">
        <authorList>
            <person name="Botero Cardona J."/>
        </authorList>
    </citation>
    <scope>NUCLEOTIDE SEQUENCE [LARGE SCALE GENOMIC DNA]</scope>
    <source>
        <strain evidence="17 18">R-54839</strain>
    </source>
</reference>
<dbReference type="SMART" id="SM00382">
    <property type="entry name" value="AAA"/>
    <property type="match status" value="1"/>
</dbReference>
<comment type="subcellular location">
    <subcellularLocation>
        <location evidence="1">Cell membrane</location>
        <topology evidence="1">Multi-pass membrane protein</topology>
    </subcellularLocation>
</comment>
<evidence type="ECO:0000256" key="8">
    <source>
        <dbReference type="ARBA" id="ARBA00022807"/>
    </source>
</evidence>
<sequence length="721" mass="81134">MQHFRYRAQVDERDCGTACLAMVAKTYGHDVSIAKIRRLAKTNLEGSTALGLKKAAERMNFDVKAIRADMTLFEKDNQIPFPFIVHVQKPDHGQLLEHYYVVYGVTKNKIKIADPDPDVKKRTMTHAEFEEQWTGVALFFAPNPEFKPEKESRRGFSGLSSVIIKQKGLVANIVVASLFVTLISIVGSYFLQLLVDEYVPNNMMSTLAIVSLGLISAYLFQQVMAYVQQYLLIILGQRLSIDIILSYVRHLFKLPMSFFYTRRVGELTSRFNDANSVIEAVASSILSLFIDMVIVIIMAVVLLSYNAQLFLITALSIPVYTFVILVFVKAFSRLNHETMRAGANLEAAVIERLTGMETIKALGAEQSGYDEIDQNYVRFLKRSFSKARLTAIQESLKGTLKLVFQVFVLWYGANLVVQNRLTIGELMAYNALLGYFTEPLQTIINLQSKIQSAIVAAHRLQEIYAVSSEFDGEENLLPIEKQDLTIRFENISFEYQYNQPIFDRLDLTIQNNEKIALVGVFGSGKSTLAKLLVRFFDLEVNHGKISINHHDICQFKKETLRSSITYVPQEAHLFTGTIIENLLLGVKEPVQPEAIYRAVEIAGIKEDIEKMAQGFHTEINDAGTLSGGQRQRLSLARALLTDSQVLILDESTSNLDLLTEKKVIDNLLALEDKTIIFVAHRLAVAERADRLVMLDHGRIVADGKHAALLGTNEAYTNLVQQ</sequence>
<feature type="transmembrane region" description="Helical" evidence="13">
    <location>
        <begin position="203"/>
        <end position="227"/>
    </location>
</feature>
<dbReference type="CDD" id="cd02418">
    <property type="entry name" value="Peptidase_C39B"/>
    <property type="match status" value="1"/>
</dbReference>
<dbReference type="PROSITE" id="PS50893">
    <property type="entry name" value="ABC_TRANSPORTER_2"/>
    <property type="match status" value="1"/>
</dbReference>
<dbReference type="InterPro" id="IPR017871">
    <property type="entry name" value="ABC_transporter-like_CS"/>
</dbReference>
<evidence type="ECO:0000256" key="7">
    <source>
        <dbReference type="ARBA" id="ARBA00022801"/>
    </source>
</evidence>
<dbReference type="SUPFAM" id="SSF90123">
    <property type="entry name" value="ABC transporter transmembrane region"/>
    <property type="match status" value="1"/>
</dbReference>
<keyword evidence="3" id="KW-1003">Cell membrane</keyword>
<dbReference type="InterPro" id="IPR036640">
    <property type="entry name" value="ABC1_TM_sf"/>
</dbReference>
<dbReference type="InterPro" id="IPR003439">
    <property type="entry name" value="ABC_transporter-like_ATP-bd"/>
</dbReference>
<evidence type="ECO:0000256" key="13">
    <source>
        <dbReference type="SAM" id="Phobius"/>
    </source>
</evidence>
<feature type="transmembrane region" description="Helical" evidence="13">
    <location>
        <begin position="239"/>
        <end position="260"/>
    </location>
</feature>
<dbReference type="Gene3D" id="3.40.50.300">
    <property type="entry name" value="P-loop containing nucleotide triphosphate hydrolases"/>
    <property type="match status" value="1"/>
</dbReference>
<keyword evidence="12 13" id="KW-0472">Membrane</keyword>
<protein>
    <submittedName>
        <fullName evidence="17">Contain an N-terminal double-glycine peptidase domain (SunT)</fullName>
    </submittedName>
</protein>
<dbReference type="CDD" id="cd18570">
    <property type="entry name" value="ABC_6TM_PCAT1_LagD_like"/>
    <property type="match status" value="1"/>
</dbReference>
<keyword evidence="11 13" id="KW-1133">Transmembrane helix</keyword>
<dbReference type="RefSeq" id="WP_187753184.1">
    <property type="nucleotide sequence ID" value="NZ_CAUZLR010000001.1"/>
</dbReference>
<dbReference type="EMBL" id="CAUZLR010000001">
    <property type="protein sequence ID" value="CAK1223251.1"/>
    <property type="molecule type" value="Genomic_DNA"/>
</dbReference>
<evidence type="ECO:0000256" key="10">
    <source>
        <dbReference type="ARBA" id="ARBA00022967"/>
    </source>
</evidence>
<dbReference type="Pfam" id="PF00005">
    <property type="entry name" value="ABC_tran"/>
    <property type="match status" value="1"/>
</dbReference>
<dbReference type="PANTHER" id="PTHR43394">
    <property type="entry name" value="ATP-DEPENDENT PERMEASE MDL1, MITOCHONDRIAL"/>
    <property type="match status" value="1"/>
</dbReference>
<name>A0ABM9ML15_9LACO</name>
<dbReference type="PROSITE" id="PS00211">
    <property type="entry name" value="ABC_TRANSPORTER_1"/>
    <property type="match status" value="1"/>
</dbReference>
<evidence type="ECO:0000256" key="5">
    <source>
        <dbReference type="ARBA" id="ARBA00022692"/>
    </source>
</evidence>
<keyword evidence="10" id="KW-1278">Translocase</keyword>
<keyword evidence="6" id="KW-0547">Nucleotide-binding</keyword>
<evidence type="ECO:0000256" key="9">
    <source>
        <dbReference type="ARBA" id="ARBA00022840"/>
    </source>
</evidence>
<keyword evidence="18" id="KW-1185">Reference proteome</keyword>
<dbReference type="PROSITE" id="PS50990">
    <property type="entry name" value="PEPTIDASE_C39"/>
    <property type="match status" value="1"/>
</dbReference>
<gene>
    <name evidence="17" type="ORF">R54839_PPFHFPJH_00050</name>
</gene>
<feature type="transmembrane region" description="Helical" evidence="13">
    <location>
        <begin position="309"/>
        <end position="331"/>
    </location>
</feature>
<evidence type="ECO:0000256" key="11">
    <source>
        <dbReference type="ARBA" id="ARBA00022989"/>
    </source>
</evidence>
<feature type="domain" description="ABC transmembrane type-1" evidence="15">
    <location>
        <begin position="173"/>
        <end position="452"/>
    </location>
</feature>
<dbReference type="Gene3D" id="3.90.70.10">
    <property type="entry name" value="Cysteine proteinases"/>
    <property type="match status" value="1"/>
</dbReference>
<keyword evidence="2" id="KW-0813">Transport</keyword>
<evidence type="ECO:0000259" key="14">
    <source>
        <dbReference type="PROSITE" id="PS50893"/>
    </source>
</evidence>